<evidence type="ECO:0000256" key="8">
    <source>
        <dbReference type="ARBA" id="ARBA00023027"/>
    </source>
</evidence>
<keyword evidence="7" id="KW-0460">Magnesium</keyword>
<dbReference type="InterPro" id="IPR015797">
    <property type="entry name" value="NUDIX_hydrolase-like_dom_sf"/>
</dbReference>
<evidence type="ECO:0000256" key="9">
    <source>
        <dbReference type="ARBA" id="ARBA00023679"/>
    </source>
</evidence>
<dbReference type="Pfam" id="PF00293">
    <property type="entry name" value="NUDIX"/>
    <property type="match status" value="1"/>
</dbReference>
<keyword evidence="8" id="KW-0520">NAD</keyword>
<dbReference type="GO" id="GO:0035529">
    <property type="term" value="F:NADH pyrophosphatase activity"/>
    <property type="evidence" value="ECO:0007669"/>
    <property type="project" value="TreeGrafter"/>
</dbReference>
<evidence type="ECO:0000259" key="10">
    <source>
        <dbReference type="PROSITE" id="PS51462"/>
    </source>
</evidence>
<comment type="similarity">
    <text evidence="3">Belongs to the Nudix hydrolase family. NudC subfamily.</text>
</comment>
<evidence type="ECO:0000256" key="7">
    <source>
        <dbReference type="ARBA" id="ARBA00022842"/>
    </source>
</evidence>
<dbReference type="Gene3D" id="3.90.79.20">
    <property type="match status" value="1"/>
</dbReference>
<dbReference type="Gene3D" id="3.90.79.10">
    <property type="entry name" value="Nucleoside Triphosphate Pyrophosphohydrolase"/>
    <property type="match status" value="1"/>
</dbReference>
<dbReference type="AlphaFoldDB" id="A0A5D6W9L1"/>
<dbReference type="PANTHER" id="PTHR42904:SF6">
    <property type="entry name" value="NAD-CAPPED RNA HYDROLASE NUDT12"/>
    <property type="match status" value="1"/>
</dbReference>
<dbReference type="PROSITE" id="PS51462">
    <property type="entry name" value="NUDIX"/>
    <property type="match status" value="1"/>
</dbReference>
<dbReference type="PANTHER" id="PTHR42904">
    <property type="entry name" value="NUDIX HYDROLASE, NUDC SUBFAMILY"/>
    <property type="match status" value="1"/>
</dbReference>
<dbReference type="InterPro" id="IPR050241">
    <property type="entry name" value="NAD-cap_RNA_hydrolase_NudC"/>
</dbReference>
<evidence type="ECO:0000256" key="3">
    <source>
        <dbReference type="ARBA" id="ARBA00009595"/>
    </source>
</evidence>
<dbReference type="CDD" id="cd03429">
    <property type="entry name" value="NUDIX_NADH_pyrophosphatase_Nudt13"/>
    <property type="match status" value="1"/>
</dbReference>
<accession>A0A5D6W9L1</accession>
<name>A0A5D6W9L1_9FIRM</name>
<evidence type="ECO:0000313" key="12">
    <source>
        <dbReference type="Proteomes" id="UP000323646"/>
    </source>
</evidence>
<feature type="domain" description="Nudix hydrolase" evidence="10">
    <location>
        <begin position="148"/>
        <end position="271"/>
    </location>
</feature>
<keyword evidence="12" id="KW-1185">Reference proteome</keyword>
<dbReference type="GO" id="GO:0006742">
    <property type="term" value="P:NADP+ catabolic process"/>
    <property type="evidence" value="ECO:0007669"/>
    <property type="project" value="TreeGrafter"/>
</dbReference>
<dbReference type="PROSITE" id="PS00893">
    <property type="entry name" value="NUDIX_BOX"/>
    <property type="match status" value="1"/>
</dbReference>
<dbReference type="Pfam" id="PF09297">
    <property type="entry name" value="Zn_ribbon_NUD"/>
    <property type="match status" value="1"/>
</dbReference>
<comment type="caution">
    <text evidence="11">The sequence shown here is derived from an EMBL/GenBank/DDBJ whole genome shotgun (WGS) entry which is preliminary data.</text>
</comment>
<protein>
    <recommendedName>
        <fullName evidence="4">NAD(+) diphosphatase</fullName>
        <ecNumber evidence="4">3.6.1.22</ecNumber>
    </recommendedName>
</protein>
<evidence type="ECO:0000256" key="6">
    <source>
        <dbReference type="ARBA" id="ARBA00022801"/>
    </source>
</evidence>
<dbReference type="OrthoDB" id="9787476at2"/>
<dbReference type="SUPFAM" id="SSF55811">
    <property type="entry name" value="Nudix"/>
    <property type="match status" value="1"/>
</dbReference>
<keyword evidence="5" id="KW-0479">Metal-binding</keyword>
<dbReference type="EMBL" id="VTOY01000001">
    <property type="protein sequence ID" value="TYZ24973.1"/>
    <property type="molecule type" value="Genomic_DNA"/>
</dbReference>
<dbReference type="GO" id="GO:0046872">
    <property type="term" value="F:metal ion binding"/>
    <property type="evidence" value="ECO:0007669"/>
    <property type="project" value="UniProtKB-KW"/>
</dbReference>
<dbReference type="GO" id="GO:0110153">
    <property type="term" value="F:RNA NAD-cap (NMN-forming) hydrolase activity"/>
    <property type="evidence" value="ECO:0007669"/>
    <property type="project" value="RHEA"/>
</dbReference>
<proteinExistence type="inferred from homology"/>
<evidence type="ECO:0000256" key="1">
    <source>
        <dbReference type="ARBA" id="ARBA00001946"/>
    </source>
</evidence>
<dbReference type="Proteomes" id="UP000323646">
    <property type="component" value="Unassembled WGS sequence"/>
</dbReference>
<dbReference type="InterPro" id="IPR015376">
    <property type="entry name" value="Znr_NADH_PPase"/>
</dbReference>
<dbReference type="InterPro" id="IPR049734">
    <property type="entry name" value="NudC-like_C"/>
</dbReference>
<dbReference type="InterPro" id="IPR020084">
    <property type="entry name" value="NUDIX_hydrolase_CS"/>
</dbReference>
<dbReference type="EC" id="3.6.1.22" evidence="4"/>
<evidence type="ECO:0000313" key="11">
    <source>
        <dbReference type="EMBL" id="TYZ24973.1"/>
    </source>
</evidence>
<comment type="cofactor">
    <cofactor evidence="2">
        <name>Zn(2+)</name>
        <dbReference type="ChEBI" id="CHEBI:29105"/>
    </cofactor>
</comment>
<sequence length="277" mass="32069">MIQDIGPHKLHNQYQADKECQPEDMIICLKDKAILVGGEEHQLMFPKRQELAGDFDCQYLFSLDEQDYYLVFAKEDVAAEGYRYESLRDIRYGYKGPRHLMYAAYTAYHLAMWYRDNRFCGRCGHETQHSEVERALVCPDCGNVIYPRLIPAVIVGVIDGDRILMTKYANRKMSFYALVAGFTEIGETLEECVAREVMEEVGLKVKNIRYYKSQPWGSALDILTGFFCEVDGDTTIRLEEDELKEGIWMKREDIEGQADDFSLTHAMMMAFKEGKIH</sequence>
<keyword evidence="6 11" id="KW-0378">Hydrolase</keyword>
<dbReference type="GO" id="GO:0005829">
    <property type="term" value="C:cytosol"/>
    <property type="evidence" value="ECO:0007669"/>
    <property type="project" value="TreeGrafter"/>
</dbReference>
<evidence type="ECO:0000256" key="4">
    <source>
        <dbReference type="ARBA" id="ARBA00012381"/>
    </source>
</evidence>
<dbReference type="RefSeq" id="WP_149170592.1">
    <property type="nucleotide sequence ID" value="NZ_VTOY01000001.1"/>
</dbReference>
<comment type="cofactor">
    <cofactor evidence="1">
        <name>Mg(2+)</name>
        <dbReference type="ChEBI" id="CHEBI:18420"/>
    </cofactor>
</comment>
<reference evidence="11 12" key="1">
    <citation type="submission" date="2019-08" db="EMBL/GenBank/DDBJ databases">
        <title>Selenomonas sp. mPRGC5 and Selenomonas sp. mPRGC8 isolated from ruminal fluid of dairy goat (Capra hircus).</title>
        <authorList>
            <person name="Poothong S."/>
            <person name="Nuengjamnong C."/>
            <person name="Tanasupawat S."/>
        </authorList>
    </citation>
    <scope>NUCLEOTIDE SEQUENCE [LARGE SCALE GENOMIC DNA]</scope>
    <source>
        <strain evidence="12">mPRGC5</strain>
    </source>
</reference>
<organism evidence="11 12">
    <name type="scientific">Selenomonas ruminis</name>
    <dbReference type="NCBI Taxonomy" id="2593411"/>
    <lineage>
        <taxon>Bacteria</taxon>
        <taxon>Bacillati</taxon>
        <taxon>Bacillota</taxon>
        <taxon>Negativicutes</taxon>
        <taxon>Selenomonadales</taxon>
        <taxon>Selenomonadaceae</taxon>
        <taxon>Selenomonas</taxon>
    </lineage>
</organism>
<dbReference type="NCBIfam" id="NF001299">
    <property type="entry name" value="PRK00241.1"/>
    <property type="match status" value="1"/>
</dbReference>
<comment type="catalytic activity">
    <reaction evidence="9">
        <text>a 5'-end NAD(+)-phospho-ribonucleoside in mRNA + H2O = a 5'-end phospho-adenosine-phospho-ribonucleoside in mRNA + beta-nicotinamide D-ribonucleotide + 2 H(+)</text>
        <dbReference type="Rhea" id="RHEA:60876"/>
        <dbReference type="Rhea" id="RHEA-COMP:15698"/>
        <dbReference type="Rhea" id="RHEA-COMP:15719"/>
        <dbReference type="ChEBI" id="CHEBI:14649"/>
        <dbReference type="ChEBI" id="CHEBI:15377"/>
        <dbReference type="ChEBI" id="CHEBI:15378"/>
        <dbReference type="ChEBI" id="CHEBI:144029"/>
        <dbReference type="ChEBI" id="CHEBI:144051"/>
    </reaction>
    <physiologicalReaction direction="left-to-right" evidence="9">
        <dbReference type="Rhea" id="RHEA:60877"/>
    </physiologicalReaction>
</comment>
<evidence type="ECO:0000256" key="2">
    <source>
        <dbReference type="ARBA" id="ARBA00001947"/>
    </source>
</evidence>
<gene>
    <name evidence="11" type="primary">nudC</name>
    <name evidence="11" type="ORF">FZ040_02755</name>
</gene>
<evidence type="ECO:0000256" key="5">
    <source>
        <dbReference type="ARBA" id="ARBA00022723"/>
    </source>
</evidence>
<dbReference type="InterPro" id="IPR000086">
    <property type="entry name" value="NUDIX_hydrolase_dom"/>
</dbReference>
<dbReference type="GO" id="GO:0019677">
    <property type="term" value="P:NAD+ catabolic process"/>
    <property type="evidence" value="ECO:0007669"/>
    <property type="project" value="TreeGrafter"/>
</dbReference>